<dbReference type="PANTHER" id="PTHR33164:SF105">
    <property type="entry name" value="TRANSCRIPTIONAL REPRESSOR PROTEIN-RELATED"/>
    <property type="match status" value="1"/>
</dbReference>
<dbReference type="InterPro" id="IPR039422">
    <property type="entry name" value="MarR/SlyA-like"/>
</dbReference>
<dbReference type="AlphaFoldDB" id="A0A5B8FH16"/>
<protein>
    <submittedName>
        <fullName evidence="2">Winged helix-turn-helix transcriptional regulator</fullName>
    </submittedName>
</protein>
<dbReference type="PANTHER" id="PTHR33164">
    <property type="entry name" value="TRANSCRIPTIONAL REGULATOR, MARR FAMILY"/>
    <property type="match status" value="1"/>
</dbReference>
<keyword evidence="3" id="KW-1185">Reference proteome</keyword>
<dbReference type="PROSITE" id="PS50995">
    <property type="entry name" value="HTH_MARR_2"/>
    <property type="match status" value="1"/>
</dbReference>
<proteinExistence type="predicted"/>
<dbReference type="SUPFAM" id="SSF46785">
    <property type="entry name" value="Winged helix' DNA-binding domain"/>
    <property type="match status" value="1"/>
</dbReference>
<evidence type="ECO:0000313" key="3">
    <source>
        <dbReference type="Proteomes" id="UP000305888"/>
    </source>
</evidence>
<dbReference type="GO" id="GO:0006950">
    <property type="term" value="P:response to stress"/>
    <property type="evidence" value="ECO:0007669"/>
    <property type="project" value="TreeGrafter"/>
</dbReference>
<dbReference type="GO" id="GO:0003700">
    <property type="term" value="F:DNA-binding transcription factor activity"/>
    <property type="evidence" value="ECO:0007669"/>
    <property type="project" value="InterPro"/>
</dbReference>
<dbReference type="Pfam" id="PF01047">
    <property type="entry name" value="MarR"/>
    <property type="match status" value="1"/>
</dbReference>
<feature type="domain" description="HTH marR-type" evidence="1">
    <location>
        <begin position="1"/>
        <end position="137"/>
    </location>
</feature>
<accession>A0A5B8FH16</accession>
<dbReference type="KEGG" id="ppru:FDP22_08950"/>
<reference evidence="2 3" key="1">
    <citation type="submission" date="2019-06" db="EMBL/GenBank/DDBJ databases">
        <title>Genome sequence of Rhodobacteraceae bacterium D4M1.</title>
        <authorList>
            <person name="Cao J."/>
        </authorList>
    </citation>
    <scope>NUCLEOTIDE SEQUENCE [LARGE SCALE GENOMIC DNA]</scope>
    <source>
        <strain evidence="2 3">D4M1</strain>
    </source>
</reference>
<dbReference type="RefSeq" id="WP_138572058.1">
    <property type="nucleotide sequence ID" value="NZ_CP040818.1"/>
</dbReference>
<dbReference type="Gene3D" id="1.10.10.10">
    <property type="entry name" value="Winged helix-like DNA-binding domain superfamily/Winged helix DNA-binding domain"/>
    <property type="match status" value="1"/>
</dbReference>
<evidence type="ECO:0000313" key="2">
    <source>
        <dbReference type="EMBL" id="QDL91891.1"/>
    </source>
</evidence>
<dbReference type="Proteomes" id="UP000305888">
    <property type="component" value="Chromosome"/>
</dbReference>
<dbReference type="OrthoDB" id="2287011at2"/>
<sequence length="146" mass="15715">MDPDCTCFRVRRLARQISQIYDAALREAGLKGTQMTLLDTIRTRGPLCIAELADAVGAERSSITRALSPLAAEGWISIGQGCDGRTKAVRITDAGQARIALAEPLWAGAQAEVSRLLGQSGKTELDRMLDQASRLLHQAEDETAPP</sequence>
<dbReference type="EMBL" id="CP040818">
    <property type="protein sequence ID" value="QDL91891.1"/>
    <property type="molecule type" value="Genomic_DNA"/>
</dbReference>
<dbReference type="InterPro" id="IPR036390">
    <property type="entry name" value="WH_DNA-bd_sf"/>
</dbReference>
<dbReference type="InterPro" id="IPR000835">
    <property type="entry name" value="HTH_MarR-typ"/>
</dbReference>
<dbReference type="SMART" id="SM00347">
    <property type="entry name" value="HTH_MARR"/>
    <property type="match status" value="1"/>
</dbReference>
<gene>
    <name evidence="2" type="ORF">FDP22_08950</name>
</gene>
<name>A0A5B8FH16_9RHOB</name>
<evidence type="ECO:0000259" key="1">
    <source>
        <dbReference type="PROSITE" id="PS50995"/>
    </source>
</evidence>
<organism evidence="2 3">
    <name type="scientific">Paroceanicella profunda</name>
    <dbReference type="NCBI Taxonomy" id="2579971"/>
    <lineage>
        <taxon>Bacteria</taxon>
        <taxon>Pseudomonadati</taxon>
        <taxon>Pseudomonadota</taxon>
        <taxon>Alphaproteobacteria</taxon>
        <taxon>Rhodobacterales</taxon>
        <taxon>Paracoccaceae</taxon>
        <taxon>Paroceanicella</taxon>
    </lineage>
</organism>
<dbReference type="InterPro" id="IPR036388">
    <property type="entry name" value="WH-like_DNA-bd_sf"/>
</dbReference>